<accession>Q4BVS5</accession>
<reference evidence="2" key="1">
    <citation type="submission" date="2004-02" db="EMBL/GenBank/DDBJ databases">
        <authorList>
            <consortium name="DOE Joint Genome Institute"/>
        </authorList>
    </citation>
    <scope>NUCLEOTIDE SEQUENCE [LARGE SCALE GENOMIC DNA]</scope>
    <source>
        <strain evidence="2">WH 8501</strain>
    </source>
</reference>
<dbReference type="Proteomes" id="UP000003922">
    <property type="component" value="Unassembled WGS sequence"/>
</dbReference>
<name>Q4BVS5_CROWT</name>
<comment type="caution">
    <text evidence="2">The sequence shown here is derived from an EMBL/GenBank/DDBJ whole genome shotgun (WGS) entry which is preliminary data.</text>
</comment>
<dbReference type="RefSeq" id="WP_007308193.1">
    <property type="nucleotide sequence ID" value="NZ_AADV02000193.1"/>
</dbReference>
<reference evidence="2" key="3">
    <citation type="submission" date="2016-12" db="EMBL/GenBank/DDBJ databases">
        <title>Annotation of the draft genome assembly of Crocosphaera watsonii WH 8501.</title>
        <authorList>
            <consortium name="US DOE Joint Genome Institute (JGI-ORNL)"/>
            <person name="Larimer F."/>
            <person name="Land M."/>
        </authorList>
    </citation>
    <scope>NUCLEOTIDE SEQUENCE</scope>
    <source>
        <strain evidence="2">WH 8501</strain>
    </source>
</reference>
<dbReference type="EMBL" id="AADV02000193">
    <property type="protein sequence ID" value="EAM48005.1"/>
    <property type="molecule type" value="Genomic_DNA"/>
</dbReference>
<dbReference type="OrthoDB" id="460004at2"/>
<keyword evidence="3" id="KW-1185">Reference proteome</keyword>
<dbReference type="GO" id="GO:0016817">
    <property type="term" value="F:hydrolase activity, acting on acid anhydrides"/>
    <property type="evidence" value="ECO:0007669"/>
    <property type="project" value="InterPro"/>
</dbReference>
<evidence type="ECO:0000313" key="3">
    <source>
        <dbReference type="Proteomes" id="UP000003922"/>
    </source>
</evidence>
<reference evidence="2" key="2">
    <citation type="submission" date="2005-06" db="EMBL/GenBank/DDBJ databases">
        <title>Sequencing of the draft genome and assembly of Crocosphaera watsonii WH 8501.</title>
        <authorList>
            <consortium name="US DOE Joint Genome Institute (JGI-PGF)"/>
            <person name="Copeland A."/>
            <person name="Lucas S."/>
            <person name="Lapidus A."/>
            <person name="Barry K."/>
            <person name="Detter C."/>
            <person name="Glavina T."/>
            <person name="Hammon N."/>
            <person name="Israni S."/>
            <person name="Pitluck S."/>
            <person name="Richardson P."/>
        </authorList>
    </citation>
    <scope>NUCLEOTIDE SEQUENCE [LARGE SCALE GENOMIC DNA]</scope>
    <source>
        <strain evidence="2">WH 8501</strain>
    </source>
</reference>
<gene>
    <name evidence="2" type="ORF">CwatDRAFT_0747</name>
</gene>
<evidence type="ECO:0000313" key="2">
    <source>
        <dbReference type="EMBL" id="EAM48005.1"/>
    </source>
</evidence>
<organism evidence="2 3">
    <name type="scientific">Crocosphaera watsonii WH 8501</name>
    <dbReference type="NCBI Taxonomy" id="165597"/>
    <lineage>
        <taxon>Bacteria</taxon>
        <taxon>Bacillati</taxon>
        <taxon>Cyanobacteriota</taxon>
        <taxon>Cyanophyceae</taxon>
        <taxon>Oscillatoriophycideae</taxon>
        <taxon>Chroococcales</taxon>
        <taxon>Aphanothecaceae</taxon>
        <taxon>Crocosphaera</taxon>
    </lineage>
</organism>
<proteinExistence type="predicted"/>
<sequence>MRLSSINILPPHWPLTLVNGKKQPLGKNWQRNPYTPSQAIAIFQQGYVTLGGEKGSYRVKPLGIGILCGHNSKEFLFAIDCDGISAHRSLQRLGQLPPTVSFTSGRPGRCQYLYKLPSHKQIKSCKVTTAPGEVLEIRGSHHQSVLPPSPHPITGQYRWVNSPADVEVAIAPQWLVQWIDLQTYKPSKPKNNRKPFHQNVSKLDTPSTSEEAAVALLDLIPSYYADDYDSWIKVGMALKSISPVLLEAWDRWSRQSKKWKPGECAYKWRTFNGVGISERTLYWLAQNS</sequence>
<feature type="domain" description="DNA primase/polymerase bifunctional N-terminal" evidence="1">
    <location>
        <begin position="6"/>
        <end position="175"/>
    </location>
</feature>
<dbReference type="Pfam" id="PF09250">
    <property type="entry name" value="Prim-Pol"/>
    <property type="match status" value="1"/>
</dbReference>
<protein>
    <recommendedName>
        <fullName evidence="1">DNA primase/polymerase bifunctional N-terminal domain-containing protein</fullName>
    </recommendedName>
</protein>
<dbReference type="InterPro" id="IPR015330">
    <property type="entry name" value="DNA_primase/pol_bifunc_N"/>
</dbReference>
<dbReference type="AlphaFoldDB" id="Q4BVS5"/>
<dbReference type="Pfam" id="PF08707">
    <property type="entry name" value="PriCT_2"/>
    <property type="match status" value="1"/>
</dbReference>
<dbReference type="InterPro" id="IPR014819">
    <property type="entry name" value="PriCT_2"/>
</dbReference>
<dbReference type="CDD" id="cd04859">
    <property type="entry name" value="Prim_Pol"/>
    <property type="match status" value="1"/>
</dbReference>
<evidence type="ECO:0000259" key="1">
    <source>
        <dbReference type="SMART" id="SM00943"/>
    </source>
</evidence>
<dbReference type="KEGG" id="cwa:CwatDRAFT_0747"/>
<dbReference type="SMART" id="SM00943">
    <property type="entry name" value="Prim-Pol"/>
    <property type="match status" value="1"/>
</dbReference>